<dbReference type="InterPro" id="IPR020103">
    <property type="entry name" value="PsdUridine_synth_cat_dom_sf"/>
</dbReference>
<protein>
    <submittedName>
        <fullName evidence="8">tRNA pseudouridine(38/39) synthase</fullName>
    </submittedName>
</protein>
<dbReference type="CDD" id="cd02569">
    <property type="entry name" value="PseudoU_synth_ScPus3"/>
    <property type="match status" value="1"/>
</dbReference>
<evidence type="ECO:0000259" key="7">
    <source>
        <dbReference type="Pfam" id="PF01416"/>
    </source>
</evidence>
<evidence type="ECO:0000256" key="6">
    <source>
        <dbReference type="SAM" id="MobiDB-lite"/>
    </source>
</evidence>
<dbReference type="Gene3D" id="3.30.70.660">
    <property type="entry name" value="Pseudouridine synthase I, catalytic domain, C-terminal subdomain"/>
    <property type="match status" value="1"/>
</dbReference>
<dbReference type="NCBIfam" id="TIGR00071">
    <property type="entry name" value="hisT_truA"/>
    <property type="match status" value="1"/>
</dbReference>
<reference evidence="8" key="1">
    <citation type="submission" date="2022-03" db="EMBL/GenBank/DDBJ databases">
        <authorList>
            <person name="Legras J.-L."/>
            <person name="Devillers H."/>
            <person name="Grondin C."/>
        </authorList>
    </citation>
    <scope>NUCLEOTIDE SEQUENCE</scope>
    <source>
        <strain evidence="8">CLIB 1423</strain>
    </source>
</reference>
<sequence>MLKRAFSYIIGAEKQVARDYERWSRSQLIQRIRELESSAEVDKDETKENTPASEIVSTPAPDASLGSATVANSTNKTSKKKKFDFSTQNQRFIALRFAYAGWNYSGLAFQNEPTPLPTVEEEILKALSTAKLIAAPDPHCCDFSRCGRTDKGVSALNQVISLKVRSRLSKEEQELKTNDSNEIPYVTVLNTLLPKDIRVTAVCLRPPEDFDARFSCDYRHYKYIFKKDGLDLELMEQAAAKYLGPHDFRNFCKIDGSKQITNYGRTVLSSSIQHLRDDYYVFDLKGTAFLWHQVRCMVAILFLVGQKHESVDIIDKLLDVTTMPSKPIYDLANDIPLVLYDCVFPEMEWVAGIDETKASKILRDNAIVKGLVTEVQIKAMITEMVANLALTDETGYKNLPGSGIINIGDGRGRNFKKYVKIVNREYGDTFEVVNAKHREKKRRKLESNDSINE</sequence>
<dbReference type="GO" id="GO:0009982">
    <property type="term" value="F:pseudouridine synthase activity"/>
    <property type="evidence" value="ECO:0007669"/>
    <property type="project" value="InterPro"/>
</dbReference>
<dbReference type="Gene3D" id="3.30.70.580">
    <property type="entry name" value="Pseudouridine synthase I, catalytic domain, N-terminal subdomain"/>
    <property type="match status" value="1"/>
</dbReference>
<keyword evidence="9" id="KW-1185">Reference proteome</keyword>
<gene>
    <name evidence="8" type="ORF">CLIB1423_04S00716</name>
</gene>
<dbReference type="GO" id="GO:0031119">
    <property type="term" value="P:tRNA pseudouridine synthesis"/>
    <property type="evidence" value="ECO:0007669"/>
    <property type="project" value="TreeGrafter"/>
</dbReference>
<dbReference type="GO" id="GO:1990481">
    <property type="term" value="P:mRNA pseudouridine synthesis"/>
    <property type="evidence" value="ECO:0007669"/>
    <property type="project" value="TreeGrafter"/>
</dbReference>
<keyword evidence="5" id="KW-0539">Nucleus</keyword>
<accession>A0A9P0VX53</accession>
<dbReference type="EMBL" id="CAKXYY010000004">
    <property type="protein sequence ID" value="CAH2351558.1"/>
    <property type="molecule type" value="Genomic_DNA"/>
</dbReference>
<keyword evidence="4" id="KW-0413">Isomerase</keyword>
<evidence type="ECO:0000256" key="3">
    <source>
        <dbReference type="ARBA" id="ARBA00022694"/>
    </source>
</evidence>
<comment type="caution">
    <text evidence="8">The sequence shown here is derived from an EMBL/GenBank/DDBJ whole genome shotgun (WGS) entry which is preliminary data.</text>
</comment>
<dbReference type="PANTHER" id="PTHR11142:SF5">
    <property type="entry name" value="TRNA PSEUDOURIDINE(38_39) SYNTHASE"/>
    <property type="match status" value="1"/>
</dbReference>
<dbReference type="SUPFAM" id="SSF55120">
    <property type="entry name" value="Pseudouridine synthase"/>
    <property type="match status" value="1"/>
</dbReference>
<dbReference type="HAMAP" id="MF_00171">
    <property type="entry name" value="TruA"/>
    <property type="match status" value="1"/>
</dbReference>
<dbReference type="FunFam" id="3.30.70.580:FF:000020">
    <property type="entry name" value="tRNA pseudouridine synthase"/>
    <property type="match status" value="1"/>
</dbReference>
<dbReference type="Pfam" id="PF01416">
    <property type="entry name" value="PseudoU_synth_1"/>
    <property type="match status" value="1"/>
</dbReference>
<dbReference type="InterPro" id="IPR041707">
    <property type="entry name" value="Pus3-like"/>
</dbReference>
<evidence type="ECO:0000256" key="4">
    <source>
        <dbReference type="ARBA" id="ARBA00023235"/>
    </source>
</evidence>
<name>A0A9P0VX53_9ASCO</name>
<comment type="subcellular location">
    <subcellularLocation>
        <location evidence="1">Nucleus</location>
    </subcellularLocation>
</comment>
<dbReference type="GO" id="GO:0005737">
    <property type="term" value="C:cytoplasm"/>
    <property type="evidence" value="ECO:0007669"/>
    <property type="project" value="TreeGrafter"/>
</dbReference>
<dbReference type="Proteomes" id="UP000837801">
    <property type="component" value="Unassembled WGS sequence"/>
</dbReference>
<dbReference type="InterPro" id="IPR020094">
    <property type="entry name" value="TruA/RsuA/RluB/E/F_N"/>
</dbReference>
<dbReference type="FunFam" id="3.30.70.660:FF:000012">
    <property type="entry name" value="tRNA pseudouridine synthase"/>
    <property type="match status" value="1"/>
</dbReference>
<dbReference type="InterPro" id="IPR020097">
    <property type="entry name" value="PsdUridine_synth_TruA_a/b_dom"/>
</dbReference>
<dbReference type="GO" id="GO:0005634">
    <property type="term" value="C:nucleus"/>
    <property type="evidence" value="ECO:0007669"/>
    <property type="project" value="UniProtKB-SubCell"/>
</dbReference>
<evidence type="ECO:0000256" key="1">
    <source>
        <dbReference type="ARBA" id="ARBA00004123"/>
    </source>
</evidence>
<dbReference type="InterPro" id="IPR020095">
    <property type="entry name" value="PsdUridine_synth_TruA_C"/>
</dbReference>
<dbReference type="AlphaFoldDB" id="A0A9P0VX53"/>
<feature type="region of interest" description="Disordered" evidence="6">
    <location>
        <begin position="39"/>
        <end position="82"/>
    </location>
</feature>
<evidence type="ECO:0000256" key="2">
    <source>
        <dbReference type="ARBA" id="ARBA00009375"/>
    </source>
</evidence>
<comment type="similarity">
    <text evidence="2">Belongs to the tRNA pseudouridine synthase TruA family.</text>
</comment>
<organism evidence="8 9">
    <name type="scientific">[Candida] railenensis</name>
    <dbReference type="NCBI Taxonomy" id="45579"/>
    <lineage>
        <taxon>Eukaryota</taxon>
        <taxon>Fungi</taxon>
        <taxon>Dikarya</taxon>
        <taxon>Ascomycota</taxon>
        <taxon>Saccharomycotina</taxon>
        <taxon>Pichiomycetes</taxon>
        <taxon>Debaryomycetaceae</taxon>
        <taxon>Kurtzmaniella</taxon>
    </lineage>
</organism>
<dbReference type="OrthoDB" id="25767at2759"/>
<dbReference type="PANTHER" id="PTHR11142">
    <property type="entry name" value="PSEUDOURIDYLATE SYNTHASE"/>
    <property type="match status" value="1"/>
</dbReference>
<feature type="domain" description="Pseudouridine synthase I TruA alpha/beta" evidence="7">
    <location>
        <begin position="238"/>
        <end position="345"/>
    </location>
</feature>
<evidence type="ECO:0000313" key="9">
    <source>
        <dbReference type="Proteomes" id="UP000837801"/>
    </source>
</evidence>
<evidence type="ECO:0000313" key="8">
    <source>
        <dbReference type="EMBL" id="CAH2351558.1"/>
    </source>
</evidence>
<evidence type="ECO:0000256" key="5">
    <source>
        <dbReference type="ARBA" id="ARBA00023242"/>
    </source>
</evidence>
<keyword evidence="3" id="KW-0819">tRNA processing</keyword>
<feature type="compositionally biased region" description="Basic and acidic residues" evidence="6">
    <location>
        <begin position="39"/>
        <end position="48"/>
    </location>
</feature>
<dbReference type="InterPro" id="IPR001406">
    <property type="entry name" value="PsdUridine_synth_TruA"/>
</dbReference>
<proteinExistence type="inferred from homology"/>
<dbReference type="GO" id="GO:0003723">
    <property type="term" value="F:RNA binding"/>
    <property type="evidence" value="ECO:0007669"/>
    <property type="project" value="InterPro"/>
</dbReference>